<evidence type="ECO:0000259" key="2">
    <source>
        <dbReference type="PROSITE" id="PS51677"/>
    </source>
</evidence>
<dbReference type="STRING" id="86666.SAMN04490247_1537"/>
<feature type="chain" id="PRO_5011603456" evidence="1">
    <location>
        <begin position="22"/>
        <end position="397"/>
    </location>
</feature>
<dbReference type="AlphaFoldDB" id="A0A1G8SUW3"/>
<protein>
    <submittedName>
        <fullName evidence="3">Polysaccharide deacetylase</fullName>
    </submittedName>
</protein>
<dbReference type="SUPFAM" id="SSF88713">
    <property type="entry name" value="Glycoside hydrolase/deacetylase"/>
    <property type="match status" value="1"/>
</dbReference>
<gene>
    <name evidence="3" type="ORF">SAMN04490247_1537</name>
</gene>
<dbReference type="GO" id="GO:0005975">
    <property type="term" value="P:carbohydrate metabolic process"/>
    <property type="evidence" value="ECO:0007669"/>
    <property type="project" value="InterPro"/>
</dbReference>
<dbReference type="GO" id="GO:0016810">
    <property type="term" value="F:hydrolase activity, acting on carbon-nitrogen (but not peptide) bonds"/>
    <property type="evidence" value="ECO:0007669"/>
    <property type="project" value="InterPro"/>
</dbReference>
<dbReference type="InterPro" id="IPR011330">
    <property type="entry name" value="Glyco_hydro/deAcase_b/a-brl"/>
</dbReference>
<dbReference type="PANTHER" id="PTHR10587:SF137">
    <property type="entry name" value="4-DEOXY-4-FORMAMIDO-L-ARABINOSE-PHOSPHOUNDECAPRENOL DEFORMYLASE ARND-RELATED"/>
    <property type="match status" value="1"/>
</dbReference>
<evidence type="ECO:0000313" key="4">
    <source>
        <dbReference type="Proteomes" id="UP000199225"/>
    </source>
</evidence>
<sequence>MRLLLIGLFLLLGGCSFMADAGEKDGIQTVKANDYEDYDANIETKIEMFDDLSIVMHYPETPNDQVDQTVLDYLNGKRSVFKKESYQRVQKNGISALQELHVDYEIVYEDPDTYVIKFKETETWGKNRKETDETYLHFNKSNGKRLTLSHFLKEKKARETSENVGEAISDERFGDFLYKGDSLTLFPGEEEETRIDKSEHPDWFKEKFRKQFVMRGGATDSSEQLKTDLPETKPVTEQTVSDFPVIVMGGPHPERTEQLLQILEKHDQQAMFYLSGNRAERYPEQVKAIKERGHEIVSHTWNHRIPERMSVQEQENHQKRSVRTLASITDQEEIFVDTGKISPEQALINRANWKDEPFEWVVDQVRQDAKARGYLVVSDLNDKSPKVLEELLPRIEE</sequence>
<feature type="domain" description="NodB homology" evidence="2">
    <location>
        <begin position="240"/>
        <end position="397"/>
    </location>
</feature>
<dbReference type="Proteomes" id="UP000199225">
    <property type="component" value="Unassembled WGS sequence"/>
</dbReference>
<dbReference type="Gene3D" id="3.20.20.370">
    <property type="entry name" value="Glycoside hydrolase/deacetylase"/>
    <property type="match status" value="1"/>
</dbReference>
<reference evidence="4" key="1">
    <citation type="submission" date="2016-10" db="EMBL/GenBank/DDBJ databases">
        <authorList>
            <person name="Varghese N."/>
            <person name="Submissions S."/>
        </authorList>
    </citation>
    <scope>NUCLEOTIDE SEQUENCE [LARGE SCALE GENOMIC DNA]</scope>
    <source>
        <strain evidence="4">DSM 4771</strain>
    </source>
</reference>
<name>A0A1G8SUW3_9BACI</name>
<feature type="signal peptide" evidence="1">
    <location>
        <begin position="1"/>
        <end position="21"/>
    </location>
</feature>
<dbReference type="InterPro" id="IPR050248">
    <property type="entry name" value="Polysacc_deacetylase_ArnD"/>
</dbReference>
<dbReference type="PANTHER" id="PTHR10587">
    <property type="entry name" value="GLYCOSYL TRANSFERASE-RELATED"/>
    <property type="match status" value="1"/>
</dbReference>
<dbReference type="EMBL" id="FNEV01000004">
    <property type="protein sequence ID" value="SDJ32953.1"/>
    <property type="molecule type" value="Genomic_DNA"/>
</dbReference>
<dbReference type="CDD" id="cd10917">
    <property type="entry name" value="CE4_NodB_like_6s_7s"/>
    <property type="match status" value="1"/>
</dbReference>
<proteinExistence type="predicted"/>
<dbReference type="PROSITE" id="PS51677">
    <property type="entry name" value="NODB"/>
    <property type="match status" value="1"/>
</dbReference>
<accession>A0A1G8SUW3</accession>
<keyword evidence="1" id="KW-0732">Signal</keyword>
<keyword evidence="4" id="KW-1185">Reference proteome</keyword>
<dbReference type="PROSITE" id="PS51257">
    <property type="entry name" value="PROKAR_LIPOPROTEIN"/>
    <property type="match status" value="1"/>
</dbReference>
<dbReference type="OrthoDB" id="9812065at2"/>
<dbReference type="RefSeq" id="WP_093193290.1">
    <property type="nucleotide sequence ID" value="NZ_FNEV01000004.1"/>
</dbReference>
<evidence type="ECO:0000313" key="3">
    <source>
        <dbReference type="EMBL" id="SDJ32953.1"/>
    </source>
</evidence>
<evidence type="ECO:0000256" key="1">
    <source>
        <dbReference type="SAM" id="SignalP"/>
    </source>
</evidence>
<dbReference type="Pfam" id="PF01522">
    <property type="entry name" value="Polysacc_deac_1"/>
    <property type="match status" value="1"/>
</dbReference>
<organism evidence="3 4">
    <name type="scientific">Salimicrobium halophilum</name>
    <dbReference type="NCBI Taxonomy" id="86666"/>
    <lineage>
        <taxon>Bacteria</taxon>
        <taxon>Bacillati</taxon>
        <taxon>Bacillota</taxon>
        <taxon>Bacilli</taxon>
        <taxon>Bacillales</taxon>
        <taxon>Bacillaceae</taxon>
        <taxon>Salimicrobium</taxon>
    </lineage>
</organism>
<dbReference type="InterPro" id="IPR002509">
    <property type="entry name" value="NODB_dom"/>
</dbReference>